<dbReference type="GeneID" id="91149084"/>
<dbReference type="RefSeq" id="WP_168299162.1">
    <property type="nucleotide sequence ID" value="NZ_CP071604.1"/>
</dbReference>
<gene>
    <name evidence="1" type="ORF">ABID08_000751</name>
</gene>
<keyword evidence="2" id="KW-1185">Reference proteome</keyword>
<sequence>MTDQPEGQRFSQVYMRRADLLPDSARMRNRIAKIIGALGDHDDLRSFGQFIEREQGILVGQTVYSYQWPPILQKMELRDVLDTITTIYSAISSYDQGREAQKRKTFLDNCRRVFAEEQVRYRIDDRGGVHLAVDEEFEAARISTISGLGAPRYNGVRSLYDDAFIALDRTPPDGKAALRSAFFATESLFRLIFPSAHQLSSSEIQKHLEPLVSRLYANQKPAINLAQKLVASLKDWIDGAHFYRHEPGAEEPAQPPLELAIYMVSEAGGHLRWLAKLDAMASN</sequence>
<evidence type="ECO:0000313" key="2">
    <source>
        <dbReference type="Proteomes" id="UP001549077"/>
    </source>
</evidence>
<reference evidence="1 2" key="1">
    <citation type="submission" date="2024-06" db="EMBL/GenBank/DDBJ databases">
        <title>Genomic Encyclopedia of Type Strains, Phase IV (KMG-IV): sequencing the most valuable type-strain genomes for metagenomic binning, comparative biology and taxonomic classification.</title>
        <authorList>
            <person name="Goeker M."/>
        </authorList>
    </citation>
    <scope>NUCLEOTIDE SEQUENCE [LARGE SCALE GENOMIC DNA]</scope>
    <source>
        <strain evidence="1 2">DSM 29288</strain>
    </source>
</reference>
<accession>A0ABV2MAA9</accession>
<comment type="caution">
    <text evidence="1">The sequence shown here is derived from an EMBL/GenBank/DDBJ whole genome shotgun (WGS) entry which is preliminary data.</text>
</comment>
<evidence type="ECO:0000313" key="1">
    <source>
        <dbReference type="EMBL" id="MET3753412.1"/>
    </source>
</evidence>
<protein>
    <submittedName>
        <fullName evidence="1">Uncharacterized protein</fullName>
    </submittedName>
</protein>
<dbReference type="EMBL" id="JBEPMY010000001">
    <property type="protein sequence ID" value="MET3753412.1"/>
    <property type="molecule type" value="Genomic_DNA"/>
</dbReference>
<name>A0ABV2MAA9_9HYPH</name>
<dbReference type="Proteomes" id="UP001549077">
    <property type="component" value="Unassembled WGS sequence"/>
</dbReference>
<organism evidence="1 2">
    <name type="scientific">Rhizobium binae</name>
    <dbReference type="NCBI Taxonomy" id="1138190"/>
    <lineage>
        <taxon>Bacteria</taxon>
        <taxon>Pseudomonadati</taxon>
        <taxon>Pseudomonadota</taxon>
        <taxon>Alphaproteobacteria</taxon>
        <taxon>Hyphomicrobiales</taxon>
        <taxon>Rhizobiaceae</taxon>
        <taxon>Rhizobium/Agrobacterium group</taxon>
        <taxon>Rhizobium</taxon>
    </lineage>
</organism>
<proteinExistence type="predicted"/>